<gene>
    <name evidence="3" type="ORF">C9374_012497</name>
</gene>
<dbReference type="Gene3D" id="3.30.710.10">
    <property type="entry name" value="Potassium Channel Kv1.1, Chain A"/>
    <property type="match status" value="1"/>
</dbReference>
<evidence type="ECO:0000313" key="3">
    <source>
        <dbReference type="EMBL" id="KAG2392245.1"/>
    </source>
</evidence>
<dbReference type="CDD" id="cd18186">
    <property type="entry name" value="BTB_POZ_ZBTB_KLHL-like"/>
    <property type="match status" value="1"/>
</dbReference>
<dbReference type="Proteomes" id="UP000816034">
    <property type="component" value="Unassembled WGS sequence"/>
</dbReference>
<dbReference type="Pfam" id="PF00651">
    <property type="entry name" value="BTB"/>
    <property type="match status" value="1"/>
</dbReference>
<evidence type="ECO:0000313" key="4">
    <source>
        <dbReference type="Proteomes" id="UP000816034"/>
    </source>
</evidence>
<dbReference type="PANTHER" id="PTHR24413">
    <property type="entry name" value="SPECKLE-TYPE POZ PROTEIN"/>
    <property type="match status" value="1"/>
</dbReference>
<evidence type="ECO:0000256" key="1">
    <source>
        <dbReference type="SAM" id="MobiDB-lite"/>
    </source>
</evidence>
<dbReference type="EMBL" id="PYSW02000005">
    <property type="protein sequence ID" value="KAG2392245.1"/>
    <property type="molecule type" value="Genomic_DNA"/>
</dbReference>
<reference evidence="3 4" key="1">
    <citation type="journal article" date="2018" name="BMC Genomics">
        <title>The genome of Naegleria lovaniensis, the basis for a comparative approach to unravel pathogenicity factors of the human pathogenic amoeba N. fowleri.</title>
        <authorList>
            <person name="Liechti N."/>
            <person name="Schurch N."/>
            <person name="Bruggmann R."/>
            <person name="Wittwer M."/>
        </authorList>
    </citation>
    <scope>NUCLEOTIDE SEQUENCE [LARGE SCALE GENOMIC DNA]</scope>
    <source>
        <strain evidence="3 4">ATCC 30569</strain>
    </source>
</reference>
<feature type="compositionally biased region" description="Acidic residues" evidence="1">
    <location>
        <begin position="462"/>
        <end position="476"/>
    </location>
</feature>
<organism evidence="3 4">
    <name type="scientific">Naegleria lovaniensis</name>
    <name type="common">Amoeba</name>
    <dbReference type="NCBI Taxonomy" id="51637"/>
    <lineage>
        <taxon>Eukaryota</taxon>
        <taxon>Discoba</taxon>
        <taxon>Heterolobosea</taxon>
        <taxon>Tetramitia</taxon>
        <taxon>Eutetramitia</taxon>
        <taxon>Vahlkampfiidae</taxon>
        <taxon>Naegleria</taxon>
    </lineage>
</organism>
<dbReference type="InterPro" id="IPR011333">
    <property type="entry name" value="SKP1/BTB/POZ_sf"/>
</dbReference>
<dbReference type="PROSITE" id="PS50097">
    <property type="entry name" value="BTB"/>
    <property type="match status" value="1"/>
</dbReference>
<dbReference type="InterPro" id="IPR000210">
    <property type="entry name" value="BTB/POZ_dom"/>
</dbReference>
<accession>A0AA88KW03</accession>
<dbReference type="GeneID" id="68104951"/>
<dbReference type="RefSeq" id="XP_044554139.1">
    <property type="nucleotide sequence ID" value="XM_044688269.1"/>
</dbReference>
<protein>
    <recommendedName>
        <fullName evidence="2">BTB domain-containing protein</fullName>
    </recommendedName>
</protein>
<feature type="region of interest" description="Disordered" evidence="1">
    <location>
        <begin position="1000"/>
        <end position="1051"/>
    </location>
</feature>
<evidence type="ECO:0000259" key="2">
    <source>
        <dbReference type="PROSITE" id="PS50097"/>
    </source>
</evidence>
<dbReference type="SUPFAM" id="SSF54695">
    <property type="entry name" value="POZ domain"/>
    <property type="match status" value="1"/>
</dbReference>
<sequence>MIHNDESSCPIDEISSVSTSEKKRKEPPRASNGVENSEANNNDDSDDVIMRKKMKFENEVVLNEEPLPQPVSIEEVLKQWHVKKAKHVFLDLLKENSQNGVSSAVSHTELLNDLIEQREEIESVSLYLLEQMVIKCQVHSVQFIRDLLEKNRNEVTKKADDKYQVELLLGDTHRPSHMSDGDVLSHWLKFVLPKVVSKQNELNLVETVHENSEQIDTKNEEQQDLYEEFDRASGTDVLAFNVDEAYFMQEGETLQLDDEELDDNEVESTQIEVVSELSYTPKGNFPIRFNNESNKFVFTENVIDDDKYQDSCIRCTYLFDEMLPDETDAKYIESPLPDLKNAENPFACLLEKVMIMFERNTTPQDHQTFEVSRFRLATSLLLLKCINTELVYLRNRTTSSTFGIMCRPLIRMIIDVFIDDRKCIYFQMDDEQQALILGTDEDVKQDIKIQCADIDHGSEEMTFSEEEDESEDDDDEKVNQVTPPTKSEYIEDDIEEQDSTCSSDYDSEEITDFKKFDHPMWYNNMTQTKFIEICSFNKNINHPVPISLESTHEFLSSEYLEDEEIIKEPLVEQERVTFYVENEYEAEDMIHSVDHVFEPSLLPCHQAPESNSLVPDILRLMRRAGVRSEHEGAVMEGFFSLKEFISKHIEYFIATKTDDTVTMEDVFHASKDVFKTVYTPKYVNGYSRNDRPKYEECVIPLEYCTKPVHPPKEYDLVEFEDALLKGCFGVEEPVDDPTPIAVYETHANNGKMADYIAFFLDEIKENSTANSNFCDSFILSTDRRKLGIYTPIVKSRCPSLYNEYFDSPEKRKQGLKAADLSEAYPDIRLPLEFDLIFEWMEYVYRGYLPDSETRDEHYRYDDYLKDSKHLRTIDILVDHFPLEIEEDDDWFSSQLDNDKECKLDRFDPKNTCYTLHTLYQDEDTKDFKLYIIKDERKVEFSLHKYVLASRSQFFRTLFENQVDEYDASEIFADEKSLKNFTFYIYHNFLEKPSCPFEVEQECEEDNISDMNDEDSETSGHEEENTNKVEEVSDMPISTTNTSLSTSSDEAPSDLETLYSLDDLFNLYEAADYLGEENLCQLCEYLIGQQTTMENALEVLEFALNNYSVEAFSAAELFILSCGNPSFISEHFSGEELNYFHTLQGPISFENVIPKLGYVMKIVESNSSQLNDVYKIRMSQFHKPKLLWFIVRNISQFSTESLQKLQNMQYSYIVEESELESDQTSQKTATANLLSLVQFLADRYGYCSQF</sequence>
<comment type="caution">
    <text evidence="3">The sequence shown here is derived from an EMBL/GenBank/DDBJ whole genome shotgun (WGS) entry which is preliminary data.</text>
</comment>
<feature type="compositionally biased region" description="Basic and acidic residues" evidence="1">
    <location>
        <begin position="1017"/>
        <end position="1030"/>
    </location>
</feature>
<keyword evidence="4" id="KW-1185">Reference proteome</keyword>
<dbReference type="AlphaFoldDB" id="A0AA88KW03"/>
<feature type="compositionally biased region" description="Low complexity" evidence="1">
    <location>
        <begin position="1037"/>
        <end position="1047"/>
    </location>
</feature>
<feature type="region of interest" description="Disordered" evidence="1">
    <location>
        <begin position="1"/>
        <end position="48"/>
    </location>
</feature>
<proteinExistence type="predicted"/>
<feature type="region of interest" description="Disordered" evidence="1">
    <location>
        <begin position="458"/>
        <end position="506"/>
    </location>
</feature>
<name>A0AA88KW03_NAELO</name>
<dbReference type="SMART" id="SM00225">
    <property type="entry name" value="BTB"/>
    <property type="match status" value="1"/>
</dbReference>
<feature type="compositionally biased region" description="Acidic residues" evidence="1">
    <location>
        <begin position="1000"/>
        <end position="1016"/>
    </location>
</feature>
<feature type="domain" description="BTB" evidence="2">
    <location>
        <begin position="925"/>
        <end position="993"/>
    </location>
</feature>